<dbReference type="EMBL" id="HBEC01001827">
    <property type="protein sequence ID" value="CAD8280826.1"/>
    <property type="molecule type" value="Transcribed_RNA"/>
</dbReference>
<proteinExistence type="predicted"/>
<reference evidence="2" key="1">
    <citation type="submission" date="2021-01" db="EMBL/GenBank/DDBJ databases">
        <authorList>
            <person name="Corre E."/>
            <person name="Pelletier E."/>
            <person name="Niang G."/>
            <person name="Scheremetjew M."/>
            <person name="Finn R."/>
            <person name="Kale V."/>
            <person name="Holt S."/>
            <person name="Cochrane G."/>
            <person name="Meng A."/>
            <person name="Brown T."/>
            <person name="Cohen L."/>
        </authorList>
    </citation>
    <scope>NUCLEOTIDE SEQUENCE</scope>
    <source>
        <strain evidence="2">CCMP219</strain>
    </source>
</reference>
<feature type="compositionally biased region" description="Low complexity" evidence="1">
    <location>
        <begin position="114"/>
        <end position="141"/>
    </location>
</feature>
<name>A0A7R9YPX6_9CHLO</name>
<feature type="region of interest" description="Disordered" evidence="1">
    <location>
        <begin position="96"/>
        <end position="164"/>
    </location>
</feature>
<accession>A0A7R9YPX6</accession>
<organism evidence="2">
    <name type="scientific">Chlamydomonas euryale</name>
    <dbReference type="NCBI Taxonomy" id="1486919"/>
    <lineage>
        <taxon>Eukaryota</taxon>
        <taxon>Viridiplantae</taxon>
        <taxon>Chlorophyta</taxon>
        <taxon>core chlorophytes</taxon>
        <taxon>Chlorophyceae</taxon>
        <taxon>CS clade</taxon>
        <taxon>Chlamydomonadales</taxon>
        <taxon>Chlamydomonadaceae</taxon>
        <taxon>Chlamydomonas</taxon>
    </lineage>
</organism>
<protein>
    <submittedName>
        <fullName evidence="2">Uncharacterized protein</fullName>
    </submittedName>
</protein>
<sequence>MLVWLPESPDAGVASGRACTGVGGPSAPIDALERCAATGMAPKLPPVGAAAALRTVAPPSLTAQVPLPPGGMHTCSMAAHVPPPLCLPRHAHTHAGSACAAPFPSSTTRKSYKSSVGSSPSSDSSSSSAAGAAAEALDGGAPPLSAVTPSGAAVLPSSSASPCM</sequence>
<evidence type="ECO:0000313" key="2">
    <source>
        <dbReference type="EMBL" id="CAD8280826.1"/>
    </source>
</evidence>
<gene>
    <name evidence="2" type="ORF">CEUR00632_LOCUS861</name>
</gene>
<evidence type="ECO:0000256" key="1">
    <source>
        <dbReference type="SAM" id="MobiDB-lite"/>
    </source>
</evidence>
<dbReference type="AlphaFoldDB" id="A0A7R9YPX6"/>